<evidence type="ECO:0000313" key="6">
    <source>
        <dbReference type="EMBL" id="KAE9138645.1"/>
    </source>
</evidence>
<evidence type="ECO:0000313" key="20">
    <source>
        <dbReference type="Proteomes" id="UP000476176"/>
    </source>
</evidence>
<dbReference type="Gene3D" id="2.120.10.80">
    <property type="entry name" value="Kelch-type beta propeller"/>
    <property type="match status" value="2"/>
</dbReference>
<sequence>MNTSFMSTLAPTTGTIEKGCATGAVSDWLRERVGLCMYVEKLDFHREQDPSFVCDSYRKIKWVRDKQHRRLEALLQQQDQHDESHEDAPASDSNKPAESWLTAADENGDGGSEDSPDCATETSNDPLDILVGDVLRGFNVSVTCRGAFPARGSDLLEAISIPCIREGNSLTLCSSPGIGDQLVSFGGRVLRDTSIVLPRAVRVDPMQYERARYTYSNTVYSFDIPSSTWTRRECTGREPRERSDHSALFMGPRHLLIFGGRGRNGQVFRDFFALSLEWWHWTQLDTSATPYERYWHGWCIAFDSEQPWQQEPSIFLFGGKSDTLVYSDLHQLQTTRLKRLLTDEEEHECKYARDIDTETSSTRFQEERRVSDAARLLMKERELQRLPNWFVPHTVGKPPSARFGMQVVALDNEQLAVIGGWRIPKSKTDKIRKSRSLDVHILDLTTLVWSTPKLSTLVSAQPYVPSERLLFECFYAHQTLVLFGGHTYASNGETESFTACADASTVICKLDVSRMIWRRQKFGSGGEADDAEVAPALPLPHSHCSNNAVLNGRAFTCSSESSSLELQLTALDIRVPQRM</sequence>
<evidence type="ECO:0000313" key="19">
    <source>
        <dbReference type="Proteomes" id="UP000460718"/>
    </source>
</evidence>
<name>A0A6A4AGK3_9STRA</name>
<dbReference type="EMBL" id="QXGE01000020">
    <property type="protein sequence ID" value="KAE9329418.1"/>
    <property type="molecule type" value="Genomic_DNA"/>
</dbReference>
<dbReference type="Proteomes" id="UP000460718">
    <property type="component" value="Unassembled WGS sequence"/>
</dbReference>
<keyword evidence="1" id="KW-0880">Kelch repeat</keyword>
<protein>
    <submittedName>
        <fullName evidence="11">Uncharacterized protein</fullName>
    </submittedName>
</protein>
<keyword evidence="2" id="KW-0677">Repeat</keyword>
<organism evidence="11 16">
    <name type="scientific">Phytophthora fragariae</name>
    <dbReference type="NCBI Taxonomy" id="53985"/>
    <lineage>
        <taxon>Eukaryota</taxon>
        <taxon>Sar</taxon>
        <taxon>Stramenopiles</taxon>
        <taxon>Oomycota</taxon>
        <taxon>Peronosporomycetes</taxon>
        <taxon>Peronosporales</taxon>
        <taxon>Peronosporaceae</taxon>
        <taxon>Phytophthora</taxon>
    </lineage>
</organism>
<evidence type="ECO:0000313" key="11">
    <source>
        <dbReference type="EMBL" id="KAE9257172.1"/>
    </source>
</evidence>
<comment type="caution">
    <text evidence="11">The sequence shown here is derived from an EMBL/GenBank/DDBJ whole genome shotgun (WGS) entry which is preliminary data.</text>
</comment>
<feature type="region of interest" description="Disordered" evidence="3">
    <location>
        <begin position="77"/>
        <end position="123"/>
    </location>
</feature>
<evidence type="ECO:0000313" key="14">
    <source>
        <dbReference type="Proteomes" id="UP000433483"/>
    </source>
</evidence>
<feature type="compositionally biased region" description="Basic and acidic residues" evidence="3">
    <location>
        <begin position="79"/>
        <end position="88"/>
    </location>
</feature>
<evidence type="ECO:0000313" key="16">
    <source>
        <dbReference type="Proteomes" id="UP000440367"/>
    </source>
</evidence>
<evidence type="ECO:0000313" key="18">
    <source>
        <dbReference type="Proteomes" id="UP000441208"/>
    </source>
</evidence>
<dbReference type="SUPFAM" id="SSF50965">
    <property type="entry name" value="Galactose oxidase, central domain"/>
    <property type="match status" value="1"/>
</dbReference>
<dbReference type="InterPro" id="IPR011043">
    <property type="entry name" value="Gal_Oxase/kelch_b-propeller"/>
</dbReference>
<dbReference type="Pfam" id="PF24681">
    <property type="entry name" value="Kelch_KLHDC2_KLHL20_DRC7"/>
    <property type="match status" value="1"/>
</dbReference>
<dbReference type="OrthoDB" id="45365at2759"/>
<feature type="compositionally biased region" description="Acidic residues" evidence="3">
    <location>
        <begin position="106"/>
        <end position="116"/>
    </location>
</feature>
<dbReference type="Proteomes" id="UP000433483">
    <property type="component" value="Unassembled WGS sequence"/>
</dbReference>
<evidence type="ECO:0000313" key="8">
    <source>
        <dbReference type="EMBL" id="KAE9155143.1"/>
    </source>
</evidence>
<evidence type="ECO:0000256" key="1">
    <source>
        <dbReference type="ARBA" id="ARBA00022441"/>
    </source>
</evidence>
<evidence type="ECO:0000313" key="13">
    <source>
        <dbReference type="Proteomes" id="UP000429523"/>
    </source>
</evidence>
<dbReference type="EMBL" id="QXFX01000020">
    <property type="protein sequence ID" value="KAE9138645.1"/>
    <property type="molecule type" value="Genomic_DNA"/>
</dbReference>
<evidence type="ECO:0000313" key="17">
    <source>
        <dbReference type="Proteomes" id="UP000440732"/>
    </source>
</evidence>
<evidence type="ECO:0000313" key="21">
    <source>
        <dbReference type="Proteomes" id="UP000488956"/>
    </source>
</evidence>
<dbReference type="Proteomes" id="UP000440732">
    <property type="component" value="Unassembled WGS sequence"/>
</dbReference>
<dbReference type="EMBL" id="QXGF01000024">
    <property type="protein sequence ID" value="KAE8949360.1"/>
    <property type="molecule type" value="Genomic_DNA"/>
</dbReference>
<dbReference type="AlphaFoldDB" id="A0A6A4AGK3"/>
<dbReference type="InterPro" id="IPR015915">
    <property type="entry name" value="Kelch-typ_b-propeller"/>
</dbReference>
<dbReference type="EMBL" id="QXGD01000030">
    <property type="protein sequence ID" value="KAE9257172.1"/>
    <property type="molecule type" value="Genomic_DNA"/>
</dbReference>
<dbReference type="PANTHER" id="PTHR46093:SF18">
    <property type="entry name" value="FIBRONECTIN TYPE-III DOMAIN-CONTAINING PROTEIN"/>
    <property type="match status" value="1"/>
</dbReference>
<evidence type="ECO:0000313" key="4">
    <source>
        <dbReference type="EMBL" id="KAE8949360.1"/>
    </source>
</evidence>
<dbReference type="Proteomes" id="UP000440367">
    <property type="component" value="Unassembled WGS sequence"/>
</dbReference>
<dbReference type="EMBL" id="QXFW01000015">
    <property type="protein sequence ID" value="KAE9030385.1"/>
    <property type="molecule type" value="Genomic_DNA"/>
</dbReference>
<evidence type="ECO:0000313" key="7">
    <source>
        <dbReference type="EMBL" id="KAE9139667.1"/>
    </source>
</evidence>
<keyword evidence="14" id="KW-1185">Reference proteome</keyword>
<evidence type="ECO:0000313" key="5">
    <source>
        <dbReference type="EMBL" id="KAE9030385.1"/>
    </source>
</evidence>
<dbReference type="EMBL" id="QXGA01000020">
    <property type="protein sequence ID" value="KAE9155143.1"/>
    <property type="molecule type" value="Genomic_DNA"/>
</dbReference>
<dbReference type="PANTHER" id="PTHR46093">
    <property type="entry name" value="ACYL-COA-BINDING DOMAIN-CONTAINING PROTEIN 5"/>
    <property type="match status" value="1"/>
</dbReference>
<evidence type="ECO:0000313" key="12">
    <source>
        <dbReference type="EMBL" id="KAE9329418.1"/>
    </source>
</evidence>
<accession>A0A6A4AGK3</accession>
<dbReference type="Proteomes" id="UP000441208">
    <property type="component" value="Unassembled WGS sequence"/>
</dbReference>
<evidence type="ECO:0000256" key="2">
    <source>
        <dbReference type="ARBA" id="ARBA00022737"/>
    </source>
</evidence>
<evidence type="ECO:0000313" key="15">
    <source>
        <dbReference type="Proteomes" id="UP000437068"/>
    </source>
</evidence>
<gene>
    <name evidence="12" type="ORF">PF001_g905</name>
    <name evidence="11" type="ORF">PF002_g1284</name>
    <name evidence="10" type="ORF">PF004_g817</name>
    <name evidence="9" type="ORF">PF005_g1066</name>
    <name evidence="8" type="ORF">PF006_g878</name>
    <name evidence="7" type="ORF">PF007_g939</name>
    <name evidence="4" type="ORF">PF009_g1091</name>
    <name evidence="6" type="ORF">PF010_g892</name>
    <name evidence="5" type="ORF">PF011_g650</name>
</gene>
<reference evidence="13 14" key="1">
    <citation type="submission" date="2018-08" db="EMBL/GenBank/DDBJ databases">
        <title>Genomic investigation of the strawberry pathogen Phytophthora fragariae indicates pathogenicity is determined by transcriptional variation in three key races.</title>
        <authorList>
            <person name="Adams T.M."/>
            <person name="Armitage A.D."/>
            <person name="Sobczyk M.K."/>
            <person name="Bates H.J."/>
            <person name="Dunwell J.M."/>
            <person name="Nellist C.F."/>
            <person name="Harrison R.J."/>
        </authorList>
    </citation>
    <scope>NUCLEOTIDE SEQUENCE [LARGE SCALE GENOMIC DNA]</scope>
    <source>
        <strain evidence="12 15">A4</strain>
        <strain evidence="11 16">BC-1</strain>
        <strain evidence="10 20">BC-23</strain>
        <strain evidence="9 14">NOV-27</strain>
        <strain evidence="8 17">NOV-5</strain>
        <strain evidence="7 18">NOV-71</strain>
        <strain evidence="4 13">NOV-9</strain>
        <strain evidence="6 21">ONT-3</strain>
        <strain evidence="5 19">SCRP245</strain>
    </source>
</reference>
<dbReference type="EMBL" id="QXGB01000024">
    <property type="protein sequence ID" value="KAE9236475.1"/>
    <property type="molecule type" value="Genomic_DNA"/>
</dbReference>
<dbReference type="EMBL" id="QXFZ01000021">
    <property type="protein sequence ID" value="KAE9139667.1"/>
    <property type="molecule type" value="Genomic_DNA"/>
</dbReference>
<proteinExistence type="predicted"/>
<dbReference type="Proteomes" id="UP000437068">
    <property type="component" value="Unassembled WGS sequence"/>
</dbReference>
<evidence type="ECO:0000313" key="10">
    <source>
        <dbReference type="EMBL" id="KAE9254883.1"/>
    </source>
</evidence>
<dbReference type="EMBL" id="QXGC01000018">
    <property type="protein sequence ID" value="KAE9254883.1"/>
    <property type="molecule type" value="Genomic_DNA"/>
</dbReference>
<dbReference type="Proteomes" id="UP000488956">
    <property type="component" value="Unassembled WGS sequence"/>
</dbReference>
<evidence type="ECO:0000256" key="3">
    <source>
        <dbReference type="SAM" id="MobiDB-lite"/>
    </source>
</evidence>
<dbReference type="Proteomes" id="UP000429523">
    <property type="component" value="Unassembled WGS sequence"/>
</dbReference>
<dbReference type="Proteomes" id="UP000476176">
    <property type="component" value="Unassembled WGS sequence"/>
</dbReference>
<evidence type="ECO:0000313" key="9">
    <source>
        <dbReference type="EMBL" id="KAE9236475.1"/>
    </source>
</evidence>